<feature type="compositionally biased region" description="Low complexity" evidence="6">
    <location>
        <begin position="686"/>
        <end position="704"/>
    </location>
</feature>
<dbReference type="InterPro" id="IPR011009">
    <property type="entry name" value="Kinase-like_dom_sf"/>
</dbReference>
<dbReference type="GO" id="GO:0005524">
    <property type="term" value="F:ATP binding"/>
    <property type="evidence" value="ECO:0007669"/>
    <property type="project" value="UniProtKB-UniRule"/>
</dbReference>
<organism evidence="8 9">
    <name type="scientific">Chlorella vulgaris</name>
    <name type="common">Green alga</name>
    <dbReference type="NCBI Taxonomy" id="3077"/>
    <lineage>
        <taxon>Eukaryota</taxon>
        <taxon>Viridiplantae</taxon>
        <taxon>Chlorophyta</taxon>
        <taxon>core chlorophytes</taxon>
        <taxon>Trebouxiophyceae</taxon>
        <taxon>Chlorellales</taxon>
        <taxon>Chlorellaceae</taxon>
        <taxon>Chlorella clade</taxon>
        <taxon>Chlorella</taxon>
    </lineage>
</organism>
<dbReference type="FunFam" id="1.10.510.10:FF:000571">
    <property type="entry name" value="Maternal embryonic leucine zipper kinase"/>
    <property type="match status" value="1"/>
</dbReference>
<feature type="region of interest" description="Disordered" evidence="6">
    <location>
        <begin position="554"/>
        <end position="574"/>
    </location>
</feature>
<evidence type="ECO:0000256" key="6">
    <source>
        <dbReference type="SAM" id="MobiDB-lite"/>
    </source>
</evidence>
<evidence type="ECO:0000256" key="4">
    <source>
        <dbReference type="ARBA" id="ARBA00022840"/>
    </source>
</evidence>
<dbReference type="PROSITE" id="PS00108">
    <property type="entry name" value="PROTEIN_KINASE_ST"/>
    <property type="match status" value="1"/>
</dbReference>
<evidence type="ECO:0000256" key="3">
    <source>
        <dbReference type="ARBA" id="ARBA00022777"/>
    </source>
</evidence>
<evidence type="ECO:0000313" key="9">
    <source>
        <dbReference type="Proteomes" id="UP001055712"/>
    </source>
</evidence>
<dbReference type="Proteomes" id="UP001055712">
    <property type="component" value="Unassembled WGS sequence"/>
</dbReference>
<feature type="region of interest" description="Disordered" evidence="6">
    <location>
        <begin position="832"/>
        <end position="887"/>
    </location>
</feature>
<dbReference type="OrthoDB" id="8693905at2759"/>
<dbReference type="GO" id="GO:0004674">
    <property type="term" value="F:protein serine/threonine kinase activity"/>
    <property type="evidence" value="ECO:0007669"/>
    <property type="project" value="TreeGrafter"/>
</dbReference>
<dbReference type="InterPro" id="IPR017441">
    <property type="entry name" value="Protein_kinase_ATP_BS"/>
</dbReference>
<dbReference type="EMBL" id="SIDB01000009">
    <property type="protein sequence ID" value="KAI3428164.1"/>
    <property type="molecule type" value="Genomic_DNA"/>
</dbReference>
<feature type="compositionally biased region" description="Basic and acidic residues" evidence="6">
    <location>
        <begin position="22"/>
        <end position="55"/>
    </location>
</feature>
<feature type="compositionally biased region" description="Low complexity" evidence="6">
    <location>
        <begin position="1097"/>
        <end position="1109"/>
    </location>
</feature>
<feature type="compositionally biased region" description="Low complexity" evidence="6">
    <location>
        <begin position="1"/>
        <end position="19"/>
    </location>
</feature>
<protein>
    <recommendedName>
        <fullName evidence="7">Protein kinase domain-containing protein</fullName>
    </recommendedName>
</protein>
<accession>A0A9D4TKJ3</accession>
<feature type="compositionally biased region" description="Pro residues" evidence="6">
    <location>
        <begin position="510"/>
        <end position="519"/>
    </location>
</feature>
<comment type="caution">
    <text evidence="8">The sequence shown here is derived from an EMBL/GenBank/DDBJ whole genome shotgun (WGS) entry which is preliminary data.</text>
</comment>
<feature type="binding site" evidence="5">
    <location>
        <position position="117"/>
    </location>
    <ligand>
        <name>ATP</name>
        <dbReference type="ChEBI" id="CHEBI:30616"/>
    </ligand>
</feature>
<dbReference type="SUPFAM" id="SSF56112">
    <property type="entry name" value="Protein kinase-like (PK-like)"/>
    <property type="match status" value="1"/>
</dbReference>
<evidence type="ECO:0000259" key="7">
    <source>
        <dbReference type="PROSITE" id="PS50011"/>
    </source>
</evidence>
<dbReference type="PANTHER" id="PTHR24346:SF77">
    <property type="entry name" value="SERINE THREONINE PROTEIN KINASE"/>
    <property type="match status" value="1"/>
</dbReference>
<dbReference type="PANTHER" id="PTHR24346">
    <property type="entry name" value="MAP/MICROTUBULE AFFINITY-REGULATING KINASE"/>
    <property type="match status" value="1"/>
</dbReference>
<dbReference type="GO" id="GO:0005737">
    <property type="term" value="C:cytoplasm"/>
    <property type="evidence" value="ECO:0007669"/>
    <property type="project" value="TreeGrafter"/>
</dbReference>
<dbReference type="Gene3D" id="1.10.510.10">
    <property type="entry name" value="Transferase(Phosphotransferase) domain 1"/>
    <property type="match status" value="1"/>
</dbReference>
<feature type="region of interest" description="Disordered" evidence="6">
    <location>
        <begin position="665"/>
        <end position="704"/>
    </location>
</feature>
<sequence>MGCVIGKPAGEAANGEAGPSPDKAEEVKPQHDASDKDSKEESKEDVESARQKLEGNSRSVQAGFRHTSGLRVGVIESKRTSVTLLNDYIVLGGLGKGAYGSVKLCYSMQDDNLYALKVLQRAQLKRQMLGPRPSQSVPGALDQLRREVDVMRSMNHPNLIRIFEVIEADSKVIMVQEYAEAGPLQQPDQMMCESLAQYYFRQIVAGLAALHSNNVVHGDMKPDNVLLAGSGLVKIADFGQAQFFNEGADVFDKTLGTPAFMAPEVRSGDAYHGRPADMWALGVTLYCFLFADLPFKGGTLEELYHAIQTQEVTYPPEVPISDTLRSILDRLLSKDPAKRPTSFALMRHPWVAAVDEQPAATSDELSVELTRMDGAPSLEKWMNELSLEDRDAPLEVANEVAISVFGREILEGGQSITTQNIMDVILESNTDPVATPFRVSPTPGSAPQPQQQAQQGAAGPQAGTQQGKTFGRSGSIAVADAWMRQQQAAASMAALQAMQAGSTLLQSPRSPSPRSPSPQPQQLQFQSSGSLPTSLPTSKRGLQLPSTWAVQEQMTGLPPAPEPPLRMTGGEEVSAGPEELAAELDTLLGALSGEDFAGADLSTRVSMQLAGVAEEEGKEAHRADDPARPIIPLARQRHASLPAQNGSAFRRVNLQQASLPLPAATPFAASGNGRPPSGAHVRHWQSGSSAAPASSSNLSNNSCSLRPPMSPFESTPFGSLAHAASLPVLPSSTGVQHSPRDTLARVSGTPGTGTAAHMGPGARLQSTGEVWDAMRSKALMNNTPGVKFVQFAAGAEMDIPTQAAGAYCLLIESGIVDVRYVAVLDYNRQRSGARRGSFASKSNSDSEDEEEERRFERRDSVARGPEAQAVAPRRQRPDMAASPSLQDTVDRVLARAQRVLASANSNSEANMLCTQRGPNDFLGVSAILEPAQHRKLTERWRPYFQARTEVRGVALSRTAVELVLKHYPLAQVYLRLTLCKGRAEILQLESLENVATCLLPSKPSTPGAAGKASAGSSGPAERLDLFRAVSFARQLATQLADQVTNLDPIGEVAGAASHVADAAAQLPRLFLPDMSGSLSGAVKQSSGSFFFGGGSKVEGSSRSSGSFFRTGKRKSVDKQRASSDRK</sequence>
<gene>
    <name evidence="8" type="ORF">D9Q98_006546</name>
</gene>
<feature type="region of interest" description="Disordered" evidence="6">
    <location>
        <begin position="1093"/>
        <end position="1126"/>
    </location>
</feature>
<dbReference type="AlphaFoldDB" id="A0A9D4TKJ3"/>
<dbReference type="CDD" id="cd14008">
    <property type="entry name" value="STKc_LKB1_CaMKK"/>
    <property type="match status" value="1"/>
</dbReference>
<feature type="compositionally biased region" description="Basic and acidic residues" evidence="6">
    <location>
        <begin position="1114"/>
        <end position="1126"/>
    </location>
</feature>
<reference evidence="8" key="2">
    <citation type="submission" date="2020-11" db="EMBL/GenBank/DDBJ databases">
        <authorList>
            <person name="Cecchin M."/>
            <person name="Marcolungo L."/>
            <person name="Rossato M."/>
            <person name="Girolomoni L."/>
            <person name="Cosentino E."/>
            <person name="Cuine S."/>
            <person name="Li-Beisson Y."/>
            <person name="Delledonne M."/>
            <person name="Ballottari M."/>
        </authorList>
    </citation>
    <scope>NUCLEOTIDE SEQUENCE</scope>
    <source>
        <strain evidence="8">211/11P</strain>
        <tissue evidence="8">Whole cell</tissue>
    </source>
</reference>
<feature type="region of interest" description="Disordered" evidence="6">
    <location>
        <begin position="731"/>
        <end position="763"/>
    </location>
</feature>
<dbReference type="GO" id="GO:0035556">
    <property type="term" value="P:intracellular signal transduction"/>
    <property type="evidence" value="ECO:0007669"/>
    <property type="project" value="TreeGrafter"/>
</dbReference>
<evidence type="ECO:0000256" key="1">
    <source>
        <dbReference type="ARBA" id="ARBA00022679"/>
    </source>
</evidence>
<feature type="region of interest" description="Disordered" evidence="6">
    <location>
        <begin position="1"/>
        <end position="61"/>
    </location>
</feature>
<feature type="compositionally biased region" description="Low complexity" evidence="6">
    <location>
        <begin position="520"/>
        <end position="538"/>
    </location>
</feature>
<feature type="region of interest" description="Disordered" evidence="6">
    <location>
        <begin position="432"/>
        <end position="470"/>
    </location>
</feature>
<feature type="domain" description="Protein kinase" evidence="7">
    <location>
        <begin position="88"/>
        <end position="351"/>
    </location>
</feature>
<keyword evidence="1" id="KW-0808">Transferase</keyword>
<feature type="compositionally biased region" description="Low complexity" evidence="6">
    <location>
        <begin position="440"/>
        <end position="467"/>
    </location>
</feature>
<keyword evidence="4 5" id="KW-0067">ATP-binding</keyword>
<keyword evidence="3" id="KW-0418">Kinase</keyword>
<evidence type="ECO:0000256" key="2">
    <source>
        <dbReference type="ARBA" id="ARBA00022741"/>
    </source>
</evidence>
<dbReference type="InterPro" id="IPR008271">
    <property type="entry name" value="Ser/Thr_kinase_AS"/>
</dbReference>
<dbReference type="PROSITE" id="PS00107">
    <property type="entry name" value="PROTEIN_KINASE_ATP"/>
    <property type="match status" value="1"/>
</dbReference>
<dbReference type="SMART" id="SM00220">
    <property type="entry name" value="S_TKc"/>
    <property type="match status" value="1"/>
</dbReference>
<keyword evidence="9" id="KW-1185">Reference proteome</keyword>
<proteinExistence type="predicted"/>
<keyword evidence="2 5" id="KW-0547">Nucleotide-binding</keyword>
<feature type="region of interest" description="Disordered" evidence="6">
    <location>
        <begin position="500"/>
        <end position="540"/>
    </location>
</feature>
<dbReference type="Pfam" id="PF00069">
    <property type="entry name" value="Pkinase"/>
    <property type="match status" value="1"/>
</dbReference>
<dbReference type="PROSITE" id="PS50011">
    <property type="entry name" value="PROTEIN_KINASE_DOM"/>
    <property type="match status" value="1"/>
</dbReference>
<feature type="compositionally biased region" description="Basic and acidic residues" evidence="6">
    <location>
        <begin position="852"/>
        <end position="861"/>
    </location>
</feature>
<name>A0A9D4TKJ3_CHLVU</name>
<evidence type="ECO:0000256" key="5">
    <source>
        <dbReference type="PROSITE-ProRule" id="PRU10141"/>
    </source>
</evidence>
<dbReference type="InterPro" id="IPR000719">
    <property type="entry name" value="Prot_kinase_dom"/>
</dbReference>
<feature type="compositionally biased region" description="Low complexity" evidence="6">
    <location>
        <begin position="500"/>
        <end position="509"/>
    </location>
</feature>
<reference evidence="8" key="1">
    <citation type="journal article" date="2019" name="Plant J.">
        <title>Chlorella vulgaris genome assembly and annotation reveals the molecular basis for metabolic acclimation to high light conditions.</title>
        <authorList>
            <person name="Cecchin M."/>
            <person name="Marcolungo L."/>
            <person name="Rossato M."/>
            <person name="Girolomoni L."/>
            <person name="Cosentino E."/>
            <person name="Cuine S."/>
            <person name="Li-Beisson Y."/>
            <person name="Delledonne M."/>
            <person name="Ballottari M."/>
        </authorList>
    </citation>
    <scope>NUCLEOTIDE SEQUENCE</scope>
    <source>
        <strain evidence="8">211/11P</strain>
    </source>
</reference>
<evidence type="ECO:0000313" key="8">
    <source>
        <dbReference type="EMBL" id="KAI3428164.1"/>
    </source>
</evidence>